<dbReference type="Proteomes" id="UP000501053">
    <property type="component" value="Chromosome"/>
</dbReference>
<accession>A0A6F8XC60</accession>
<reference evidence="1 2" key="1">
    <citation type="submission" date="2020-03" db="EMBL/GenBank/DDBJ databases">
        <title>Complete Genome Sequence of Halomonas meridiana strain Eplume2, isolated from hydrothermal-plume in the north east Pacific Ocean.</title>
        <authorList>
            <person name="Kurihara Y."/>
            <person name="Kawai S."/>
            <person name="Sakai A."/>
            <person name="Galipon J."/>
            <person name="Arakawa K."/>
        </authorList>
    </citation>
    <scope>NUCLEOTIDE SEQUENCE [LARGE SCALE GENOMIC DNA]</scope>
    <source>
        <strain evidence="1 2">Eplume2</strain>
    </source>
</reference>
<dbReference type="EMBL" id="AP022869">
    <property type="protein sequence ID" value="BCB71826.1"/>
    <property type="molecule type" value="Genomic_DNA"/>
</dbReference>
<protein>
    <submittedName>
        <fullName evidence="1">Uncharacterized protein</fullName>
    </submittedName>
</protein>
<evidence type="ECO:0000313" key="1">
    <source>
        <dbReference type="EMBL" id="BCB71826.1"/>
    </source>
</evidence>
<name>A0A6F8XC60_9GAMM</name>
<dbReference type="AlphaFoldDB" id="A0A6F8XC60"/>
<sequence>MQTIRVAEPVGLLDLPFLLFAGVVGQSGHDIDTNMGPYPRSRCLVLFLVKGADVDDSVFSHEQHLLGQTGVDFLEDPLGQEVIR</sequence>
<organism evidence="1 2">
    <name type="scientific">Vreelandella aquamarina</name>
    <dbReference type="NCBI Taxonomy" id="77097"/>
    <lineage>
        <taxon>Bacteria</taxon>
        <taxon>Pseudomonadati</taxon>
        <taxon>Pseudomonadota</taxon>
        <taxon>Gammaproteobacteria</taxon>
        <taxon>Oceanospirillales</taxon>
        <taxon>Halomonadaceae</taxon>
        <taxon>Vreelandella</taxon>
    </lineage>
</organism>
<evidence type="ECO:0000313" key="2">
    <source>
        <dbReference type="Proteomes" id="UP000501053"/>
    </source>
</evidence>
<keyword evidence="2" id="KW-1185">Reference proteome</keyword>
<gene>
    <name evidence="1" type="ORF">HMEPL2_21770</name>
</gene>
<proteinExistence type="predicted"/>